<accession>A0A3M8LI94</accession>
<keyword evidence="1" id="KW-1133">Transmembrane helix</keyword>
<dbReference type="OrthoDB" id="4870475at2"/>
<dbReference type="EMBL" id="RDSR01000005">
    <property type="protein sequence ID" value="RNE64218.1"/>
    <property type="molecule type" value="Genomic_DNA"/>
</dbReference>
<keyword evidence="1" id="KW-0812">Transmembrane</keyword>
<proteinExistence type="predicted"/>
<name>A0A3M8LI94_9MICO</name>
<dbReference type="Proteomes" id="UP000279859">
    <property type="component" value="Unassembled WGS sequence"/>
</dbReference>
<evidence type="ECO:0000313" key="2">
    <source>
        <dbReference type="EMBL" id="RNE64218.1"/>
    </source>
</evidence>
<gene>
    <name evidence="2" type="ORF">EEJ31_04265</name>
</gene>
<feature type="transmembrane region" description="Helical" evidence="1">
    <location>
        <begin position="115"/>
        <end position="137"/>
    </location>
</feature>
<organism evidence="2 3">
    <name type="scientific">Cryobacterium tepidiphilum</name>
    <dbReference type="NCBI Taxonomy" id="2486026"/>
    <lineage>
        <taxon>Bacteria</taxon>
        <taxon>Bacillati</taxon>
        <taxon>Actinomycetota</taxon>
        <taxon>Actinomycetes</taxon>
        <taxon>Micrococcales</taxon>
        <taxon>Microbacteriaceae</taxon>
        <taxon>Cryobacterium</taxon>
    </lineage>
</organism>
<evidence type="ECO:0000256" key="1">
    <source>
        <dbReference type="SAM" id="Phobius"/>
    </source>
</evidence>
<sequence>MFGTASIIVGGLVAAVTSPLQLAHGSWAAAYLVLVNGVAQIALGASQAALAAKPSRAAVVGELVAWNAGSAAVIGGTLMRLPLIVDAGGLLLVIALAMMIATVHGKAAGPGWALWTYRLLLVIVLVSIPIGLVLAHLRAA</sequence>
<comment type="caution">
    <text evidence="2">The sequence shown here is derived from an EMBL/GenBank/DDBJ whole genome shotgun (WGS) entry which is preliminary data.</text>
</comment>
<protein>
    <submittedName>
        <fullName evidence="2">Uncharacterized protein</fullName>
    </submittedName>
</protein>
<reference evidence="2 3" key="1">
    <citation type="submission" date="2018-11" db="EMBL/GenBank/DDBJ databases">
        <title>Cryobacterium sp. nov., isolated from rhizosphere soil of lettuce.</title>
        <authorList>
            <person name="Wang Y."/>
        </authorList>
    </citation>
    <scope>NUCLEOTIDE SEQUENCE [LARGE SCALE GENOMIC DNA]</scope>
    <source>
        <strain evidence="2 3">NEAU-85</strain>
    </source>
</reference>
<keyword evidence="3" id="KW-1185">Reference proteome</keyword>
<feature type="transmembrane region" description="Helical" evidence="1">
    <location>
        <begin position="25"/>
        <end position="45"/>
    </location>
</feature>
<feature type="transmembrane region" description="Helical" evidence="1">
    <location>
        <begin position="84"/>
        <end position="103"/>
    </location>
</feature>
<dbReference type="AlphaFoldDB" id="A0A3M8LI94"/>
<keyword evidence="1" id="KW-0472">Membrane</keyword>
<evidence type="ECO:0000313" key="3">
    <source>
        <dbReference type="Proteomes" id="UP000279859"/>
    </source>
</evidence>